<dbReference type="Proteomes" id="UP000769157">
    <property type="component" value="Unassembled WGS sequence"/>
</dbReference>
<reference evidence="2" key="2">
    <citation type="submission" date="2021-01" db="EMBL/GenBank/DDBJ databases">
        <authorList>
            <person name="Schikora-Tamarit M.A."/>
        </authorList>
    </citation>
    <scope>NUCLEOTIDE SEQUENCE</scope>
    <source>
        <strain evidence="2">CBS6075</strain>
    </source>
</reference>
<reference evidence="2" key="1">
    <citation type="journal article" date="2021" name="Open Biol.">
        <title>Shared evolutionary footprints suggest mitochondrial oxidative damage underlies multiple complex I losses in fungi.</title>
        <authorList>
            <person name="Schikora-Tamarit M.A."/>
            <person name="Marcet-Houben M."/>
            <person name="Nosek J."/>
            <person name="Gabaldon T."/>
        </authorList>
    </citation>
    <scope>NUCLEOTIDE SEQUENCE</scope>
    <source>
        <strain evidence="2">CBS6075</strain>
    </source>
</reference>
<evidence type="ECO:0000313" key="2">
    <source>
        <dbReference type="EMBL" id="KAH3660208.1"/>
    </source>
</evidence>
<comment type="caution">
    <text evidence="2">The sequence shown here is derived from an EMBL/GenBank/DDBJ whole genome shotgun (WGS) entry which is preliminary data.</text>
</comment>
<organism evidence="2 3">
    <name type="scientific">Ogataea philodendri</name>
    <dbReference type="NCBI Taxonomy" id="1378263"/>
    <lineage>
        <taxon>Eukaryota</taxon>
        <taxon>Fungi</taxon>
        <taxon>Dikarya</taxon>
        <taxon>Ascomycota</taxon>
        <taxon>Saccharomycotina</taxon>
        <taxon>Pichiomycetes</taxon>
        <taxon>Pichiales</taxon>
        <taxon>Pichiaceae</taxon>
        <taxon>Ogataea</taxon>
    </lineage>
</organism>
<dbReference type="EMBL" id="JAEUBE010000511">
    <property type="protein sequence ID" value="KAH3660208.1"/>
    <property type="molecule type" value="Genomic_DNA"/>
</dbReference>
<gene>
    <name evidence="2" type="ORF">OGAPHI_007413</name>
</gene>
<dbReference type="RefSeq" id="XP_046057919.1">
    <property type="nucleotide sequence ID" value="XM_046208807.1"/>
</dbReference>
<protein>
    <submittedName>
        <fullName evidence="2">Uncharacterized protein</fullName>
    </submittedName>
</protein>
<feature type="region of interest" description="Disordered" evidence="1">
    <location>
        <begin position="57"/>
        <end position="87"/>
    </location>
</feature>
<dbReference type="GeneID" id="70239377"/>
<evidence type="ECO:0000313" key="3">
    <source>
        <dbReference type="Proteomes" id="UP000769157"/>
    </source>
</evidence>
<sequence>MDDFCIVVGRALVVRDQDTFFLDPSWVELKTAKDAFIEGQKHFANVVINHTEAKPIGGDVDETAAAEGQDRRDQLVDGNDVACGGGK</sequence>
<proteinExistence type="predicted"/>
<name>A0A9P8NUP1_9ASCO</name>
<keyword evidence="3" id="KW-1185">Reference proteome</keyword>
<evidence type="ECO:0000256" key="1">
    <source>
        <dbReference type="SAM" id="MobiDB-lite"/>
    </source>
</evidence>
<accession>A0A9P8NUP1</accession>
<dbReference type="AlphaFoldDB" id="A0A9P8NUP1"/>